<keyword evidence="1" id="KW-1133">Transmembrane helix</keyword>
<evidence type="ECO:0000313" key="3">
    <source>
        <dbReference type="Proteomes" id="UP000023152"/>
    </source>
</evidence>
<gene>
    <name evidence="2" type="ORF">RFI_25162</name>
</gene>
<reference evidence="2 3" key="1">
    <citation type="journal article" date="2013" name="Curr. Biol.">
        <title>The Genome of the Foraminiferan Reticulomyxa filosa.</title>
        <authorList>
            <person name="Glockner G."/>
            <person name="Hulsmann N."/>
            <person name="Schleicher M."/>
            <person name="Noegel A.A."/>
            <person name="Eichinger L."/>
            <person name="Gallinger C."/>
            <person name="Pawlowski J."/>
            <person name="Sierra R."/>
            <person name="Euteneuer U."/>
            <person name="Pillet L."/>
            <person name="Moustafa A."/>
            <person name="Platzer M."/>
            <person name="Groth M."/>
            <person name="Szafranski K."/>
            <person name="Schliwa M."/>
        </authorList>
    </citation>
    <scope>NUCLEOTIDE SEQUENCE [LARGE SCALE GENOMIC DNA]</scope>
</reference>
<feature type="transmembrane region" description="Helical" evidence="1">
    <location>
        <begin position="41"/>
        <end position="66"/>
    </location>
</feature>
<keyword evidence="3" id="KW-1185">Reference proteome</keyword>
<dbReference type="EMBL" id="ASPP01021632">
    <property type="protein sequence ID" value="ETO12214.1"/>
    <property type="molecule type" value="Genomic_DNA"/>
</dbReference>
<dbReference type="AlphaFoldDB" id="X6ME82"/>
<keyword evidence="1" id="KW-0472">Membrane</keyword>
<keyword evidence="1" id="KW-0812">Transmembrane</keyword>
<name>X6ME82_RETFI</name>
<evidence type="ECO:0000313" key="2">
    <source>
        <dbReference type="EMBL" id="ETO12214.1"/>
    </source>
</evidence>
<proteinExistence type="predicted"/>
<dbReference type="Proteomes" id="UP000023152">
    <property type="component" value="Unassembled WGS sequence"/>
</dbReference>
<organism evidence="2 3">
    <name type="scientific">Reticulomyxa filosa</name>
    <dbReference type="NCBI Taxonomy" id="46433"/>
    <lineage>
        <taxon>Eukaryota</taxon>
        <taxon>Sar</taxon>
        <taxon>Rhizaria</taxon>
        <taxon>Retaria</taxon>
        <taxon>Foraminifera</taxon>
        <taxon>Monothalamids</taxon>
        <taxon>Reticulomyxidae</taxon>
        <taxon>Reticulomyxa</taxon>
    </lineage>
</organism>
<accession>X6ME82</accession>
<evidence type="ECO:0000256" key="1">
    <source>
        <dbReference type="SAM" id="Phobius"/>
    </source>
</evidence>
<sequence length="122" mass="14492">MNEILLFCQSTVLSIKYNENKTLFVMIFYHYEAMNMFMSMIASYLLINICYVKFGLNILYIIGGIMKKKDELRKTMKILNIFKDVGKQQTISGKIKVCDYSGSFQDYSHIPMMYYYFIINYI</sequence>
<comment type="caution">
    <text evidence="2">The sequence shown here is derived from an EMBL/GenBank/DDBJ whole genome shotgun (WGS) entry which is preliminary data.</text>
</comment>
<protein>
    <submittedName>
        <fullName evidence="2">Uncharacterized protein</fullName>
    </submittedName>
</protein>